<dbReference type="Pfam" id="PF10541">
    <property type="entry name" value="KASH"/>
    <property type="match status" value="1"/>
</dbReference>
<evidence type="ECO:0000256" key="4">
    <source>
        <dbReference type="ARBA" id="ARBA00022989"/>
    </source>
</evidence>
<dbReference type="GO" id="GO:0005640">
    <property type="term" value="C:nuclear outer membrane"/>
    <property type="evidence" value="ECO:0007669"/>
    <property type="project" value="UniProtKB-SubCell"/>
</dbReference>
<organism evidence="13 14">
    <name type="scientific">Pelobates cultripes</name>
    <name type="common">Western spadefoot toad</name>
    <dbReference type="NCBI Taxonomy" id="61616"/>
    <lineage>
        <taxon>Eukaryota</taxon>
        <taxon>Metazoa</taxon>
        <taxon>Chordata</taxon>
        <taxon>Craniata</taxon>
        <taxon>Vertebrata</taxon>
        <taxon>Euteleostomi</taxon>
        <taxon>Amphibia</taxon>
        <taxon>Batrachia</taxon>
        <taxon>Anura</taxon>
        <taxon>Pelobatoidea</taxon>
        <taxon>Pelobatidae</taxon>
        <taxon>Pelobates</taxon>
    </lineage>
</organism>
<feature type="topological domain" description="Perinuclear space" evidence="8">
    <location>
        <begin position="1032"/>
        <end position="1060"/>
    </location>
</feature>
<dbReference type="EMBL" id="OW240924">
    <property type="protein sequence ID" value="CAH2328178.1"/>
    <property type="molecule type" value="Genomic_DNA"/>
</dbReference>
<feature type="topological domain" description="Cytoplasmic" evidence="8">
    <location>
        <begin position="1"/>
        <end position="1010"/>
    </location>
</feature>
<evidence type="ECO:0000256" key="3">
    <source>
        <dbReference type="ARBA" id="ARBA00022737"/>
    </source>
</evidence>
<dbReference type="SMART" id="SM00150">
    <property type="entry name" value="SPEC"/>
    <property type="match status" value="3"/>
</dbReference>
<dbReference type="InterPro" id="IPR012315">
    <property type="entry name" value="KASH"/>
</dbReference>
<comment type="subcellular location">
    <subcellularLocation>
        <location evidence="7">Nucleus outer membrane</location>
        <topology evidence="7">Single-pass type IV membrane protein</topology>
    </subcellularLocation>
</comment>
<protein>
    <submittedName>
        <fullName evidence="13">Nesprin-3-like isoform X8</fullName>
    </submittedName>
</protein>
<dbReference type="InterPro" id="IPR052403">
    <property type="entry name" value="LINC-complex_assoc"/>
</dbReference>
<evidence type="ECO:0000313" key="14">
    <source>
        <dbReference type="Proteomes" id="UP001295444"/>
    </source>
</evidence>
<feature type="compositionally biased region" description="Basic and acidic residues" evidence="10">
    <location>
        <begin position="813"/>
        <end position="827"/>
    </location>
</feature>
<dbReference type="PANTHER" id="PTHR47535:SF2">
    <property type="entry name" value="NESPRIN-3"/>
    <property type="match status" value="1"/>
</dbReference>
<dbReference type="GO" id="GO:0034993">
    <property type="term" value="C:meiotic nuclear membrane microtubule tethering complex"/>
    <property type="evidence" value="ECO:0007669"/>
    <property type="project" value="TreeGrafter"/>
</dbReference>
<feature type="region of interest" description="Disordered" evidence="10">
    <location>
        <begin position="806"/>
        <end position="868"/>
    </location>
</feature>
<evidence type="ECO:0000256" key="7">
    <source>
        <dbReference type="ARBA" id="ARBA00046312"/>
    </source>
</evidence>
<accession>A0AAD1WXP9</accession>
<keyword evidence="9" id="KW-0175">Coiled coil</keyword>
<gene>
    <name evidence="13" type="ORF">PECUL_23A008981</name>
</gene>
<dbReference type="GO" id="GO:0005737">
    <property type="term" value="C:cytoplasm"/>
    <property type="evidence" value="ECO:0007669"/>
    <property type="project" value="TreeGrafter"/>
</dbReference>
<dbReference type="GO" id="GO:0007097">
    <property type="term" value="P:nuclear migration"/>
    <property type="evidence" value="ECO:0007669"/>
    <property type="project" value="TreeGrafter"/>
</dbReference>
<keyword evidence="14" id="KW-1185">Reference proteome</keyword>
<evidence type="ECO:0000256" key="11">
    <source>
        <dbReference type="SAM" id="Phobius"/>
    </source>
</evidence>
<dbReference type="InterPro" id="IPR018159">
    <property type="entry name" value="Spectrin/alpha-actinin"/>
</dbReference>
<sequence>MNQIQQDEFETCLENAESWMKAIHERLKINDNTQGPRSALEARLRETEKICDLEPEGRQLIDMVLMKAETLLKESSEKGKREIHIKLGNIKTMFEETTTYMTHCHSRIEWVWLHWNEYLKARDEFTVWVHNMTLTLNLDMEMQLGLKEKRWQFEESQVLLKDVNNQSQLLNRLLEEAAYLYNRIGDPSVDETVQNGMMSEYKQIKKKAQERLAVLEKILKEHEDYEQDVNEFRTWLNSVVEKLKCCVGEPSKSTEQRLLMLQEISQDVQDGGKHLEILEAKSAEVIKNTSPMGAEKIRTELEELRNALEKLKLMNDEEKDSLVSSHNSENAFLLLSAQLQANINEFRKTIQRLEESLEPREPAKSEDELIALRKTLNVTMLALADEEPKAELIRDQLNDLFRFSKDVGPLSDSVITATKEYQRAKTKAFRLSTETETALRQLFQYPLREYQHWKPITERVLDSMSSHTSNNSLNSDCLLQIEMLLEESTRIKEKCELLQMKKEDVTSVLGTEKGLSLLTEVETASKTRASLHSDLLQRKNFLQSLASQSKEFDFNFTLLQKRLSALRIKAAKENQMQPDLVGKETQLQRLQMLHEELVKLQPEIEDLKPMAKSHQTHQHQISQMSTEYLTLQSSLEANIRKSKHNISNHWMFNNTLLDIQRWIMVTRHELESFQDGSRVWDNASRERDSEVLVGEMSEKEIQLRQLGAYGQNVMESSSPEGAAHIQTELRQLSASWEALILLWQTLSRSLKEKDIDSTAVASPGKTSLATATSLALQYEQGENPSTGALQPGDSFRWSIREERSEEADCVDGFTKETNQDDNTKQSDKSPATAKKPKPGSGNDLRSRTKENTQVKPSTIGGKPGDSLAEHLDVVDSSFGQTRKKNTVEDHTSLLKKFEKWLQVENSKLNAIYASDVSSSEGEKMTLSRMQKLQSRVPQGESLFEPLLRCRQSMAVTDDLKLEDLRYRWMLYKCKLRELRSSSSLKPSEKPRGITKKPSGGIRSFLHRVCCAALPLQLLLLLLLLLAFLIPFLYGTQNCALSNNFAHSFNLMLRYEGPPPT</sequence>
<dbReference type="PANTHER" id="PTHR47535">
    <property type="entry name" value="MUSCLE-SPECIFIC PROTEIN 300 KDA, ISOFORM G"/>
    <property type="match status" value="1"/>
</dbReference>
<dbReference type="SUPFAM" id="SSF46966">
    <property type="entry name" value="Spectrin repeat"/>
    <property type="match status" value="4"/>
</dbReference>
<reference evidence="13" key="1">
    <citation type="submission" date="2022-03" db="EMBL/GenBank/DDBJ databases">
        <authorList>
            <person name="Alioto T."/>
            <person name="Alioto T."/>
            <person name="Gomez Garrido J."/>
        </authorList>
    </citation>
    <scope>NUCLEOTIDE SEQUENCE</scope>
</reference>
<dbReference type="Pfam" id="PF25803">
    <property type="entry name" value="Spectrin_SYNE1_2"/>
    <property type="match status" value="1"/>
</dbReference>
<evidence type="ECO:0000256" key="1">
    <source>
        <dbReference type="ARBA" id="ARBA00008619"/>
    </source>
</evidence>
<evidence type="ECO:0000256" key="8">
    <source>
        <dbReference type="PROSITE-ProRule" id="PRU00385"/>
    </source>
</evidence>
<dbReference type="Pfam" id="PF25804">
    <property type="entry name" value="SYNE3"/>
    <property type="match status" value="1"/>
</dbReference>
<keyword evidence="5 8" id="KW-0472">Membrane</keyword>
<evidence type="ECO:0000256" key="5">
    <source>
        <dbReference type="ARBA" id="ARBA00023136"/>
    </source>
</evidence>
<dbReference type="GO" id="GO:0051015">
    <property type="term" value="F:actin filament binding"/>
    <property type="evidence" value="ECO:0007669"/>
    <property type="project" value="TreeGrafter"/>
</dbReference>
<dbReference type="Gene3D" id="1.20.58.60">
    <property type="match status" value="3"/>
</dbReference>
<dbReference type="Proteomes" id="UP001295444">
    <property type="component" value="Chromosome 13"/>
</dbReference>
<evidence type="ECO:0000259" key="12">
    <source>
        <dbReference type="PROSITE" id="PS51049"/>
    </source>
</evidence>
<dbReference type="SMART" id="SM01249">
    <property type="entry name" value="KASH"/>
    <property type="match status" value="1"/>
</dbReference>
<feature type="domain" description="KASH" evidence="12">
    <location>
        <begin position="1002"/>
        <end position="1060"/>
    </location>
</feature>
<proteinExistence type="inferred from homology"/>
<feature type="coiled-coil region" evidence="9">
    <location>
        <begin position="198"/>
        <end position="225"/>
    </location>
</feature>
<evidence type="ECO:0000256" key="9">
    <source>
        <dbReference type="SAM" id="Coils"/>
    </source>
</evidence>
<evidence type="ECO:0000313" key="13">
    <source>
        <dbReference type="EMBL" id="CAH2328178.1"/>
    </source>
</evidence>
<evidence type="ECO:0000256" key="10">
    <source>
        <dbReference type="SAM" id="MobiDB-lite"/>
    </source>
</evidence>
<dbReference type="InterPro" id="IPR057933">
    <property type="entry name" value="SYNE3_dom"/>
</dbReference>
<dbReference type="PROSITE" id="PS51049">
    <property type="entry name" value="KASH"/>
    <property type="match status" value="1"/>
</dbReference>
<name>A0AAD1WXP9_PELCU</name>
<evidence type="ECO:0000256" key="6">
    <source>
        <dbReference type="ARBA" id="ARBA00023242"/>
    </source>
</evidence>
<feature type="transmembrane region" description="Helical" evidence="11">
    <location>
        <begin position="1011"/>
        <end position="1033"/>
    </location>
</feature>
<keyword evidence="6" id="KW-0539">Nucleus</keyword>
<keyword evidence="4 11" id="KW-1133">Transmembrane helix</keyword>
<dbReference type="AlphaFoldDB" id="A0AAD1WXP9"/>
<dbReference type="InterPro" id="IPR057932">
    <property type="entry name" value="Spectrin_SYNE1_3"/>
</dbReference>
<feature type="coiled-coil region" evidence="9">
    <location>
        <begin position="294"/>
        <end position="356"/>
    </location>
</feature>
<keyword evidence="2 8" id="KW-0812">Transmembrane</keyword>
<comment type="similarity">
    <text evidence="1">Belongs to the nesprin family.</text>
</comment>
<evidence type="ECO:0000256" key="2">
    <source>
        <dbReference type="ARBA" id="ARBA00022692"/>
    </source>
</evidence>
<keyword evidence="3" id="KW-0677">Repeat</keyword>